<dbReference type="GO" id="GO:0003676">
    <property type="term" value="F:nucleic acid binding"/>
    <property type="evidence" value="ECO:0007669"/>
    <property type="project" value="InterPro"/>
</dbReference>
<dbReference type="InterPro" id="IPR003509">
    <property type="entry name" value="UPF0102_YraN-like"/>
</dbReference>
<name>A0A1N7PH54_9RHOB</name>
<evidence type="ECO:0000256" key="1">
    <source>
        <dbReference type="ARBA" id="ARBA00006738"/>
    </source>
</evidence>
<dbReference type="HAMAP" id="MF_00048">
    <property type="entry name" value="UPF0102"/>
    <property type="match status" value="1"/>
</dbReference>
<comment type="similarity">
    <text evidence="1 2">Belongs to the UPF0102 family.</text>
</comment>
<dbReference type="Gene3D" id="3.40.1350.10">
    <property type="match status" value="1"/>
</dbReference>
<evidence type="ECO:0000313" key="3">
    <source>
        <dbReference type="EMBL" id="SIT09931.1"/>
    </source>
</evidence>
<evidence type="ECO:0000313" key="4">
    <source>
        <dbReference type="Proteomes" id="UP000186141"/>
    </source>
</evidence>
<dbReference type="InterPro" id="IPR011335">
    <property type="entry name" value="Restrct_endonuc-II-like"/>
</dbReference>
<dbReference type="Proteomes" id="UP000186141">
    <property type="component" value="Unassembled WGS sequence"/>
</dbReference>
<evidence type="ECO:0000256" key="2">
    <source>
        <dbReference type="HAMAP-Rule" id="MF_00048"/>
    </source>
</evidence>
<proteinExistence type="inferred from homology"/>
<dbReference type="EMBL" id="FTOT01000005">
    <property type="protein sequence ID" value="SIT09931.1"/>
    <property type="molecule type" value="Genomic_DNA"/>
</dbReference>
<dbReference type="GO" id="GO:0004519">
    <property type="term" value="F:endonuclease activity"/>
    <property type="evidence" value="ECO:0007669"/>
    <property type="project" value="UniProtKB-KW"/>
</dbReference>
<sequence>MSGLVGYLSGVAAEGSVERHYAASGRRIAARRWRGQWGEIDLIAREGETVIFIEVKKSSTHARAAERLRPRQVARIWAAASEFLDGEPRGSLTDVRFDVALVDSLGRIEIRENAYAA</sequence>
<dbReference type="PANTHER" id="PTHR34039">
    <property type="entry name" value="UPF0102 PROTEIN YRAN"/>
    <property type="match status" value="1"/>
</dbReference>
<dbReference type="STRING" id="1086013.SAMN05421774_105254"/>
<accession>A0A1N7PH54</accession>
<dbReference type="AlphaFoldDB" id="A0A1N7PH54"/>
<organism evidence="3 4">
    <name type="scientific">Gemmobacter megaterium</name>
    <dbReference type="NCBI Taxonomy" id="1086013"/>
    <lineage>
        <taxon>Bacteria</taxon>
        <taxon>Pseudomonadati</taxon>
        <taxon>Pseudomonadota</taxon>
        <taxon>Alphaproteobacteria</taxon>
        <taxon>Rhodobacterales</taxon>
        <taxon>Paracoccaceae</taxon>
        <taxon>Gemmobacter</taxon>
    </lineage>
</organism>
<keyword evidence="4" id="KW-1185">Reference proteome</keyword>
<dbReference type="InterPro" id="IPR011856">
    <property type="entry name" value="tRNA_endonuc-like_dom_sf"/>
</dbReference>
<keyword evidence="3" id="KW-0378">Hydrolase</keyword>
<keyword evidence="3" id="KW-0540">Nuclease</keyword>
<dbReference type="PANTHER" id="PTHR34039:SF1">
    <property type="entry name" value="UPF0102 PROTEIN YRAN"/>
    <property type="match status" value="1"/>
</dbReference>
<dbReference type="OrthoDB" id="9812968at2"/>
<keyword evidence="3" id="KW-0255">Endonuclease</keyword>
<dbReference type="RefSeq" id="WP_076532196.1">
    <property type="nucleotide sequence ID" value="NZ_BMEH01000005.1"/>
</dbReference>
<protein>
    <recommendedName>
        <fullName evidence="2">UPF0102 protein SAMN05421774_105254</fullName>
    </recommendedName>
</protein>
<dbReference type="SUPFAM" id="SSF52980">
    <property type="entry name" value="Restriction endonuclease-like"/>
    <property type="match status" value="1"/>
</dbReference>
<gene>
    <name evidence="3" type="ORF">SAMN05421774_105254</name>
</gene>
<dbReference type="Pfam" id="PF02021">
    <property type="entry name" value="UPF0102"/>
    <property type="match status" value="1"/>
</dbReference>
<reference evidence="3 4" key="1">
    <citation type="submission" date="2017-01" db="EMBL/GenBank/DDBJ databases">
        <authorList>
            <person name="Mah S.A."/>
            <person name="Swanson W.J."/>
            <person name="Moy G.W."/>
            <person name="Vacquier V.D."/>
        </authorList>
    </citation>
    <scope>NUCLEOTIDE SEQUENCE [LARGE SCALE GENOMIC DNA]</scope>
    <source>
        <strain evidence="3 4">DSM 26375</strain>
    </source>
</reference>